<dbReference type="EMBL" id="CAJFDI010000003">
    <property type="protein sequence ID" value="CAD5219415.1"/>
    <property type="molecule type" value="Genomic_DNA"/>
</dbReference>
<evidence type="ECO:0000313" key="3">
    <source>
        <dbReference type="EMBL" id="CAG9104670.1"/>
    </source>
</evidence>
<dbReference type="Proteomes" id="UP000582659">
    <property type="component" value="Unassembled WGS sequence"/>
</dbReference>
<name>A0A1I7RQJ1_BURXY</name>
<evidence type="ECO:0000313" key="2">
    <source>
        <dbReference type="EMBL" id="CAD5219415.1"/>
    </source>
</evidence>
<dbReference type="WBParaSite" id="BXY_0298500.1">
    <property type="protein sequence ID" value="BXY_0298500.1"/>
    <property type="gene ID" value="BXY_0298500"/>
</dbReference>
<feature type="region of interest" description="Disordered" evidence="1">
    <location>
        <begin position="1"/>
        <end position="60"/>
    </location>
</feature>
<evidence type="ECO:0000313" key="6">
    <source>
        <dbReference type="WBParaSite" id="BXY_0298500.1"/>
    </source>
</evidence>
<dbReference type="AlphaFoldDB" id="A0A1I7RQJ1"/>
<organism evidence="4 6">
    <name type="scientific">Bursaphelenchus xylophilus</name>
    <name type="common">Pinewood nematode worm</name>
    <name type="synonym">Aphelenchoides xylophilus</name>
    <dbReference type="NCBI Taxonomy" id="6326"/>
    <lineage>
        <taxon>Eukaryota</taxon>
        <taxon>Metazoa</taxon>
        <taxon>Ecdysozoa</taxon>
        <taxon>Nematoda</taxon>
        <taxon>Chromadorea</taxon>
        <taxon>Rhabditida</taxon>
        <taxon>Tylenchina</taxon>
        <taxon>Tylenchomorpha</taxon>
        <taxon>Aphelenchoidea</taxon>
        <taxon>Aphelenchoididae</taxon>
        <taxon>Bursaphelenchus</taxon>
    </lineage>
</organism>
<gene>
    <name evidence="2" type="ORF">BXYJ_LOCUS5667</name>
</gene>
<protein>
    <submittedName>
        <fullName evidence="2">(pine wood nematode) hypothetical protein</fullName>
    </submittedName>
</protein>
<reference evidence="6" key="1">
    <citation type="submission" date="2016-11" db="UniProtKB">
        <authorList>
            <consortium name="WormBaseParasite"/>
        </authorList>
    </citation>
    <scope>IDENTIFICATION</scope>
</reference>
<sequence>MVVQWSHGRPEDTGTAAESRNEDQSDPGIPPQAVDEQEIGRRDSSAGENRVRSSGGSQGLLALGDSSVIILLWPALPAIYCNLELRRINLLVLFVVGVCRGF</sequence>
<feature type="compositionally biased region" description="Basic and acidic residues" evidence="1">
    <location>
        <begin position="38"/>
        <end position="51"/>
    </location>
</feature>
<evidence type="ECO:0000313" key="4">
    <source>
        <dbReference type="Proteomes" id="UP000095284"/>
    </source>
</evidence>
<accession>A0A1I7RQJ1</accession>
<evidence type="ECO:0000313" key="5">
    <source>
        <dbReference type="Proteomes" id="UP000659654"/>
    </source>
</evidence>
<proteinExistence type="predicted"/>
<dbReference type="Proteomes" id="UP000095284">
    <property type="component" value="Unplaced"/>
</dbReference>
<reference evidence="3" key="2">
    <citation type="submission" date="2020-08" db="EMBL/GenBank/DDBJ databases">
        <authorList>
            <person name="Kikuchi T."/>
        </authorList>
    </citation>
    <scope>NUCLEOTIDE SEQUENCE</scope>
    <source>
        <strain evidence="2">Ka4C1</strain>
    </source>
</reference>
<dbReference type="Proteomes" id="UP000659654">
    <property type="component" value="Unassembled WGS sequence"/>
</dbReference>
<keyword evidence="5" id="KW-1185">Reference proteome</keyword>
<dbReference type="EMBL" id="CAJFCV020000003">
    <property type="protein sequence ID" value="CAG9104670.1"/>
    <property type="molecule type" value="Genomic_DNA"/>
</dbReference>
<evidence type="ECO:0000256" key="1">
    <source>
        <dbReference type="SAM" id="MobiDB-lite"/>
    </source>
</evidence>